<evidence type="ECO:0000313" key="2">
    <source>
        <dbReference type="RefSeq" id="XP_025835269.1"/>
    </source>
</evidence>
<dbReference type="Proteomes" id="UP000192223">
    <property type="component" value="Unplaced"/>
</dbReference>
<reference evidence="2" key="1">
    <citation type="submission" date="2025-08" db="UniProtKB">
        <authorList>
            <consortium name="RefSeq"/>
        </authorList>
    </citation>
    <scope>IDENTIFICATION</scope>
    <source>
        <tissue evidence="2">Entire body</tissue>
    </source>
</reference>
<dbReference type="GeneID" id="108741604"/>
<keyword evidence="1" id="KW-1185">Reference proteome</keyword>
<sequence length="108" mass="12226">MKPMNIVERLYKRSPDSSHSAMVVSASDTNSNNEFQKLLFEKLFGVRSLFIDIVKTLFAFVSHNIQYFKKYVVDLPTLGPDKTAVAPLTLLGPLYEVLKLLSKAIFTE</sequence>
<organism evidence="1 2">
    <name type="scientific">Agrilus planipennis</name>
    <name type="common">Emerald ash borer</name>
    <name type="synonym">Agrilus marcopoli</name>
    <dbReference type="NCBI Taxonomy" id="224129"/>
    <lineage>
        <taxon>Eukaryota</taxon>
        <taxon>Metazoa</taxon>
        <taxon>Ecdysozoa</taxon>
        <taxon>Arthropoda</taxon>
        <taxon>Hexapoda</taxon>
        <taxon>Insecta</taxon>
        <taxon>Pterygota</taxon>
        <taxon>Neoptera</taxon>
        <taxon>Endopterygota</taxon>
        <taxon>Coleoptera</taxon>
        <taxon>Polyphaga</taxon>
        <taxon>Elateriformia</taxon>
        <taxon>Buprestoidea</taxon>
        <taxon>Buprestidae</taxon>
        <taxon>Agrilinae</taxon>
        <taxon>Agrilus</taxon>
    </lineage>
</organism>
<dbReference type="KEGG" id="apln:108741604"/>
<name>A0A7F5RH04_AGRPL</name>
<dbReference type="RefSeq" id="XP_025835269.1">
    <property type="nucleotide sequence ID" value="XM_025979484.1"/>
</dbReference>
<protein>
    <submittedName>
        <fullName evidence="2">Uncharacterized protein LOC108741604</fullName>
    </submittedName>
</protein>
<gene>
    <name evidence="2" type="primary">LOC108741604</name>
</gene>
<dbReference type="AlphaFoldDB" id="A0A7F5RH04"/>
<dbReference type="InParanoid" id="A0A7F5RH04"/>
<accession>A0A7F5RH04</accession>
<evidence type="ECO:0000313" key="1">
    <source>
        <dbReference type="Proteomes" id="UP000192223"/>
    </source>
</evidence>
<proteinExistence type="predicted"/>